<sequence length="209" mass="23141">MANTTTRVDFWFDPSCPWAWMTSRWVDEVASHRDLDVNWHIMSLAILNENNDVSESYRAFFPRALRYAQVVAAAKELHGDGVVKPLYDALGTRIHLQQRTDVDAVISEALAEVGLPAQLIQDAPADPEANPYRFDDELRASHFAGIDLVGQDVGTPVIAVNGVGFFGPVISPAPKGEQALALWDAVVAAANYDGFFELKRSRTREPIFD</sequence>
<organism evidence="1 2">
    <name type="scientific">Subtercola vilae</name>
    <dbReference type="NCBI Taxonomy" id="2056433"/>
    <lineage>
        <taxon>Bacteria</taxon>
        <taxon>Bacillati</taxon>
        <taxon>Actinomycetota</taxon>
        <taxon>Actinomycetes</taxon>
        <taxon>Micrococcales</taxon>
        <taxon>Microbacteriaceae</taxon>
        <taxon>Subtercola</taxon>
    </lineage>
</organism>
<dbReference type="Pfam" id="PF22234">
    <property type="entry name" value="Rv2466c-like"/>
    <property type="match status" value="1"/>
</dbReference>
<dbReference type="SUPFAM" id="SSF52833">
    <property type="entry name" value="Thioredoxin-like"/>
    <property type="match status" value="1"/>
</dbReference>
<dbReference type="InterPro" id="IPR036249">
    <property type="entry name" value="Thioredoxin-like_sf"/>
</dbReference>
<dbReference type="InterPro" id="IPR053977">
    <property type="entry name" value="Rv2466c-like"/>
</dbReference>
<dbReference type="RefSeq" id="WP_136642778.1">
    <property type="nucleotide sequence ID" value="NZ_QYRT01000027.1"/>
</dbReference>
<reference evidence="1 2" key="1">
    <citation type="journal article" date="2019" name="Microorganisms">
        <title>Systematic Affiliation and Genome Analysis of Subtercola vilae DB165(T) with Particular Emphasis on Cold Adaptation of an Isolate from a High-Altitude Cold Volcano Lake.</title>
        <authorList>
            <person name="Villalobos A.S."/>
            <person name="Wiese J."/>
            <person name="Imhoff J.F."/>
            <person name="Dorador C."/>
            <person name="Keller A."/>
            <person name="Hentschel U."/>
        </authorList>
    </citation>
    <scope>NUCLEOTIDE SEQUENCE [LARGE SCALE GENOMIC DNA]</scope>
    <source>
        <strain evidence="1 2">DB165</strain>
    </source>
</reference>
<proteinExistence type="predicted"/>
<keyword evidence="2" id="KW-1185">Reference proteome</keyword>
<name>A0A4T2BXJ5_9MICO</name>
<dbReference type="OrthoDB" id="4125991at2"/>
<dbReference type="AlphaFoldDB" id="A0A4T2BXJ5"/>
<accession>A0A4T2BXJ5</accession>
<protein>
    <submittedName>
        <fullName evidence="1">Disulfide bond formation protein DsbA</fullName>
    </submittedName>
</protein>
<gene>
    <name evidence="1" type="ORF">D4765_13290</name>
</gene>
<evidence type="ECO:0000313" key="2">
    <source>
        <dbReference type="Proteomes" id="UP000306192"/>
    </source>
</evidence>
<dbReference type="Gene3D" id="3.40.30.10">
    <property type="entry name" value="Glutaredoxin"/>
    <property type="match status" value="1"/>
</dbReference>
<evidence type="ECO:0000313" key="1">
    <source>
        <dbReference type="EMBL" id="TIH34358.1"/>
    </source>
</evidence>
<dbReference type="Proteomes" id="UP000306192">
    <property type="component" value="Unassembled WGS sequence"/>
</dbReference>
<dbReference type="EMBL" id="QYRT01000027">
    <property type="protein sequence ID" value="TIH34358.1"/>
    <property type="molecule type" value="Genomic_DNA"/>
</dbReference>
<comment type="caution">
    <text evidence="1">The sequence shown here is derived from an EMBL/GenBank/DDBJ whole genome shotgun (WGS) entry which is preliminary data.</text>
</comment>